<feature type="compositionally biased region" description="Basic and acidic residues" evidence="1">
    <location>
        <begin position="74"/>
        <end position="119"/>
    </location>
</feature>
<dbReference type="InterPro" id="IPR013640">
    <property type="entry name" value="Vfa1"/>
</dbReference>
<evidence type="ECO:0000256" key="1">
    <source>
        <dbReference type="SAM" id="MobiDB-lite"/>
    </source>
</evidence>
<dbReference type="PANTHER" id="PTHR28218">
    <property type="entry name" value="VPS4-ASSOCIATED PROTEIN 1"/>
    <property type="match status" value="1"/>
</dbReference>
<feature type="region of interest" description="Disordered" evidence="1">
    <location>
        <begin position="160"/>
        <end position="190"/>
    </location>
</feature>
<sequence>MSFTNLYYKRTAGTPRPCYICHKPTPTVLATANTTDFVYACDTHLKDPGFASQVDSSTDGVGAGAAKTSLAPEDIAKVKQEWEERQKRKQDKAKEKEKGKDEKDGADDKGGEGKEKDTTKSVAKTPGSLSPAQASPSPPATPSHEKYTLHRDIFALRLAEHRKRRQVAQAKELAPRLPGTPKTMPPPAPR</sequence>
<dbReference type="Proteomes" id="UP000250043">
    <property type="component" value="Unassembled WGS sequence"/>
</dbReference>
<evidence type="ECO:0000313" key="3">
    <source>
        <dbReference type="Proteomes" id="UP000250043"/>
    </source>
</evidence>
<dbReference type="OrthoDB" id="2158714at2759"/>
<dbReference type="GO" id="GO:0005768">
    <property type="term" value="C:endosome"/>
    <property type="evidence" value="ECO:0007669"/>
    <property type="project" value="TreeGrafter"/>
</dbReference>
<dbReference type="Pfam" id="PF08432">
    <property type="entry name" value="Vfa1"/>
    <property type="match status" value="1"/>
</dbReference>
<organism evidence="2 3">
    <name type="scientific">Obba rivulosa</name>
    <dbReference type="NCBI Taxonomy" id="1052685"/>
    <lineage>
        <taxon>Eukaryota</taxon>
        <taxon>Fungi</taxon>
        <taxon>Dikarya</taxon>
        <taxon>Basidiomycota</taxon>
        <taxon>Agaricomycotina</taxon>
        <taxon>Agaricomycetes</taxon>
        <taxon>Polyporales</taxon>
        <taxon>Gelatoporiaceae</taxon>
        <taxon>Obba</taxon>
    </lineage>
</organism>
<feature type="compositionally biased region" description="Low complexity" evidence="1">
    <location>
        <begin position="126"/>
        <end position="135"/>
    </location>
</feature>
<reference evidence="2 3" key="1">
    <citation type="submission" date="2016-07" db="EMBL/GenBank/DDBJ databases">
        <title>Draft genome of the white-rot fungus Obba rivulosa 3A-2.</title>
        <authorList>
            <consortium name="DOE Joint Genome Institute"/>
            <person name="Miettinen O."/>
            <person name="Riley R."/>
            <person name="Acob R."/>
            <person name="Barry K."/>
            <person name="Cullen D."/>
            <person name="De Vries R."/>
            <person name="Hainaut M."/>
            <person name="Hatakka A."/>
            <person name="Henrissat B."/>
            <person name="Hilden K."/>
            <person name="Kuo R."/>
            <person name="Labutti K."/>
            <person name="Lipzen A."/>
            <person name="Makela M.R."/>
            <person name="Sandor L."/>
            <person name="Spatafora J.W."/>
            <person name="Grigoriev I.V."/>
            <person name="Hibbett D.S."/>
        </authorList>
    </citation>
    <scope>NUCLEOTIDE SEQUENCE [LARGE SCALE GENOMIC DNA]</scope>
    <source>
        <strain evidence="2 3">3A-2</strain>
    </source>
</reference>
<dbReference type="AlphaFoldDB" id="A0A8E2DUN5"/>
<proteinExistence type="predicted"/>
<dbReference type="EMBL" id="KV722333">
    <property type="protein sequence ID" value="OCH95952.1"/>
    <property type="molecule type" value="Genomic_DNA"/>
</dbReference>
<dbReference type="GO" id="GO:0007034">
    <property type="term" value="P:vacuolar transport"/>
    <property type="evidence" value="ECO:0007669"/>
    <property type="project" value="TreeGrafter"/>
</dbReference>
<keyword evidence="3" id="KW-1185">Reference proteome</keyword>
<gene>
    <name evidence="2" type="ORF">OBBRIDRAFT_787799</name>
</gene>
<evidence type="ECO:0000313" key="2">
    <source>
        <dbReference type="EMBL" id="OCH95952.1"/>
    </source>
</evidence>
<protein>
    <submittedName>
        <fullName evidence="2">DUF1742-domain-containing protein</fullName>
    </submittedName>
</protein>
<dbReference type="PANTHER" id="PTHR28218:SF1">
    <property type="entry name" value="VPS4-ASSOCIATED PROTEIN 1"/>
    <property type="match status" value="1"/>
</dbReference>
<feature type="region of interest" description="Disordered" evidence="1">
    <location>
        <begin position="54"/>
        <end position="148"/>
    </location>
</feature>
<name>A0A8E2DUN5_9APHY</name>
<accession>A0A8E2DUN5</accession>